<name>A0A183EBI5_9BILA</name>
<sequence length="86" mass="9685">MYLLCAHRDSTPLNSLPSAHHDEIPRHAALHCQGYVALLGSDDQSWGWNLVDNQLIHNGTPVSPYPRINNPPKYQTDESDLFFTVS</sequence>
<reference evidence="3" key="1">
    <citation type="submission" date="2016-06" db="UniProtKB">
        <authorList>
            <consortium name="WormBaseParasite"/>
        </authorList>
    </citation>
    <scope>IDENTIFICATION</scope>
</reference>
<evidence type="ECO:0000313" key="1">
    <source>
        <dbReference type="EMBL" id="VDN31510.1"/>
    </source>
</evidence>
<gene>
    <name evidence="1" type="ORF">GPUH_LOCUS18327</name>
</gene>
<dbReference type="GO" id="GO:0060386">
    <property type="term" value="P:synapse assembly involved in innervation"/>
    <property type="evidence" value="ECO:0007669"/>
    <property type="project" value="TreeGrafter"/>
</dbReference>
<dbReference type="PANTHER" id="PTHR12245">
    <property type="entry name" value="SPRY DOMAIN CONTAINING SOCS BOX PROTEIN"/>
    <property type="match status" value="1"/>
</dbReference>
<accession>A0A183EBI5</accession>
<dbReference type="GO" id="GO:0043161">
    <property type="term" value="P:proteasome-mediated ubiquitin-dependent protein catabolic process"/>
    <property type="evidence" value="ECO:0007669"/>
    <property type="project" value="TreeGrafter"/>
</dbReference>
<dbReference type="WBParaSite" id="GPUH_0001835101-mRNA-1">
    <property type="protein sequence ID" value="GPUH_0001835101-mRNA-1"/>
    <property type="gene ID" value="GPUH_0001835101"/>
</dbReference>
<dbReference type="InterPro" id="IPR050672">
    <property type="entry name" value="FBXO45-Fsn/SPSB_families"/>
</dbReference>
<dbReference type="GO" id="GO:0019005">
    <property type="term" value="C:SCF ubiquitin ligase complex"/>
    <property type="evidence" value="ECO:0007669"/>
    <property type="project" value="TreeGrafter"/>
</dbReference>
<dbReference type="EMBL" id="UYRT01086570">
    <property type="protein sequence ID" value="VDN31510.1"/>
    <property type="molecule type" value="Genomic_DNA"/>
</dbReference>
<dbReference type="GO" id="GO:0045202">
    <property type="term" value="C:synapse"/>
    <property type="evidence" value="ECO:0007669"/>
    <property type="project" value="TreeGrafter"/>
</dbReference>
<dbReference type="InterPro" id="IPR013320">
    <property type="entry name" value="ConA-like_dom_sf"/>
</dbReference>
<dbReference type="SUPFAM" id="SSF49899">
    <property type="entry name" value="Concanavalin A-like lectins/glucanases"/>
    <property type="match status" value="1"/>
</dbReference>
<protein>
    <submittedName>
        <fullName evidence="3">RCC1/BLIP-II</fullName>
    </submittedName>
</protein>
<dbReference type="OrthoDB" id="2398163at2759"/>
<dbReference type="PANTHER" id="PTHR12245:SF7">
    <property type="entry name" value="F-BOX_SPRY DOMAIN-CONTAINING PROTEIN 1"/>
    <property type="match status" value="1"/>
</dbReference>
<keyword evidence="2" id="KW-1185">Reference proteome</keyword>
<proteinExistence type="predicted"/>
<reference evidence="1 2" key="2">
    <citation type="submission" date="2018-11" db="EMBL/GenBank/DDBJ databases">
        <authorList>
            <consortium name="Pathogen Informatics"/>
        </authorList>
    </citation>
    <scope>NUCLEOTIDE SEQUENCE [LARGE SCALE GENOMIC DNA]</scope>
</reference>
<dbReference type="AlphaFoldDB" id="A0A183EBI5"/>
<evidence type="ECO:0000313" key="2">
    <source>
        <dbReference type="Proteomes" id="UP000271098"/>
    </source>
</evidence>
<dbReference type="Proteomes" id="UP000271098">
    <property type="component" value="Unassembled WGS sequence"/>
</dbReference>
<evidence type="ECO:0000313" key="3">
    <source>
        <dbReference type="WBParaSite" id="GPUH_0001835101-mRNA-1"/>
    </source>
</evidence>
<organism evidence="3">
    <name type="scientific">Gongylonema pulchrum</name>
    <dbReference type="NCBI Taxonomy" id="637853"/>
    <lineage>
        <taxon>Eukaryota</taxon>
        <taxon>Metazoa</taxon>
        <taxon>Ecdysozoa</taxon>
        <taxon>Nematoda</taxon>
        <taxon>Chromadorea</taxon>
        <taxon>Rhabditida</taxon>
        <taxon>Spirurina</taxon>
        <taxon>Spiruromorpha</taxon>
        <taxon>Spiruroidea</taxon>
        <taxon>Gongylonematidae</taxon>
        <taxon>Gongylonema</taxon>
    </lineage>
</organism>